<reference evidence="2 3" key="1">
    <citation type="submission" date="2014-10" db="EMBL/GenBank/DDBJ databases">
        <title>Draft genome sequence of the proteorhodopsin-containing marine bacterium Dokdonia donghaensis.</title>
        <authorList>
            <person name="Gomez-Consarnau L."/>
            <person name="Gonzalez J.M."/>
            <person name="Riedel T."/>
            <person name="Jaenicke S."/>
            <person name="Wagner-Doebler I."/>
            <person name="Fuhrman J.A."/>
        </authorList>
    </citation>
    <scope>NUCLEOTIDE SEQUENCE [LARGE SCALE GENOMIC DNA]</scope>
    <source>
        <strain evidence="2 3">DSW-1</strain>
    </source>
</reference>
<gene>
    <name evidence="2" type="ORF">NV36_00270</name>
</gene>
<dbReference type="AlphaFoldDB" id="A0A0A2GQG7"/>
<sequence>MKIYSLLIFAFLFTVSLAAQTNEAAPETITRSNIVNLVATEQLPRLNNNFPNNSVLIQQVGQANSSYVNIASSSSSVTVSQNGNSNDVAIALRGNNISESVYQLGNGNSVIDVSTSNASGSGMQVIQKGNNLELERYGTSRTSGPIKVTQTGNGSGQAVIVRQFN</sequence>
<comment type="caution">
    <text evidence="2">The sequence shown here is derived from an EMBL/GenBank/DDBJ whole genome shotgun (WGS) entry which is preliminary data.</text>
</comment>
<dbReference type="EMBL" id="JSAQ01000001">
    <property type="protein sequence ID" value="KGO05432.1"/>
    <property type="molecule type" value="Genomic_DNA"/>
</dbReference>
<dbReference type="PATRIC" id="fig|1300343.5.peg.2511"/>
<feature type="chain" id="PRO_5001999093" description="Curlin" evidence="1">
    <location>
        <begin position="22"/>
        <end position="165"/>
    </location>
</feature>
<dbReference type="KEGG" id="ddo:I597_2487"/>
<organism evidence="2 3">
    <name type="scientific">Dokdonia donghaensis DSW-1</name>
    <dbReference type="NCBI Taxonomy" id="1300343"/>
    <lineage>
        <taxon>Bacteria</taxon>
        <taxon>Pseudomonadati</taxon>
        <taxon>Bacteroidota</taxon>
        <taxon>Flavobacteriia</taxon>
        <taxon>Flavobacteriales</taxon>
        <taxon>Flavobacteriaceae</taxon>
        <taxon>Dokdonia</taxon>
    </lineage>
</organism>
<keyword evidence="3" id="KW-1185">Reference proteome</keyword>
<accession>A0A0A2GQG7</accession>
<evidence type="ECO:0000313" key="2">
    <source>
        <dbReference type="EMBL" id="KGO05432.1"/>
    </source>
</evidence>
<evidence type="ECO:0000313" key="3">
    <source>
        <dbReference type="Proteomes" id="UP000030140"/>
    </source>
</evidence>
<evidence type="ECO:0008006" key="4">
    <source>
        <dbReference type="Google" id="ProtNLM"/>
    </source>
</evidence>
<keyword evidence="1" id="KW-0732">Signal</keyword>
<evidence type="ECO:0000256" key="1">
    <source>
        <dbReference type="SAM" id="SignalP"/>
    </source>
</evidence>
<dbReference type="Proteomes" id="UP000030140">
    <property type="component" value="Unassembled WGS sequence"/>
</dbReference>
<name>A0A0A2GQG7_9FLAO</name>
<proteinExistence type="predicted"/>
<dbReference type="RefSeq" id="WP_035324508.1">
    <property type="nucleotide sequence ID" value="NZ_CP015125.1"/>
</dbReference>
<feature type="signal peptide" evidence="1">
    <location>
        <begin position="1"/>
        <end position="21"/>
    </location>
</feature>
<protein>
    <recommendedName>
        <fullName evidence="4">Curlin</fullName>
    </recommendedName>
</protein>